<feature type="compositionally biased region" description="Low complexity" evidence="1">
    <location>
        <begin position="294"/>
        <end position="339"/>
    </location>
</feature>
<evidence type="ECO:0000256" key="2">
    <source>
        <dbReference type="SAM" id="Phobius"/>
    </source>
</evidence>
<keyword evidence="2" id="KW-1133">Transmembrane helix</keyword>
<dbReference type="EMBL" id="JADWDJ010000015">
    <property type="protein sequence ID" value="KAG5269207.1"/>
    <property type="molecule type" value="Genomic_DNA"/>
</dbReference>
<organism evidence="3 4">
    <name type="scientific">Alosa alosa</name>
    <name type="common">allis shad</name>
    <dbReference type="NCBI Taxonomy" id="278164"/>
    <lineage>
        <taxon>Eukaryota</taxon>
        <taxon>Metazoa</taxon>
        <taxon>Chordata</taxon>
        <taxon>Craniata</taxon>
        <taxon>Vertebrata</taxon>
        <taxon>Euteleostomi</taxon>
        <taxon>Actinopterygii</taxon>
        <taxon>Neopterygii</taxon>
        <taxon>Teleostei</taxon>
        <taxon>Clupei</taxon>
        <taxon>Clupeiformes</taxon>
        <taxon>Clupeoidei</taxon>
        <taxon>Clupeidae</taxon>
        <taxon>Alosa</taxon>
    </lineage>
</organism>
<keyword evidence="4" id="KW-1185">Reference proteome</keyword>
<name>A0AAV6G516_9TELE</name>
<reference evidence="3" key="1">
    <citation type="submission" date="2020-10" db="EMBL/GenBank/DDBJ databases">
        <title>Chromosome-scale genome assembly of the Allis shad, Alosa alosa.</title>
        <authorList>
            <person name="Margot Z."/>
            <person name="Christophe K."/>
            <person name="Cabau C."/>
            <person name="Louis A."/>
            <person name="Berthelot C."/>
            <person name="Parey E."/>
            <person name="Roest Crollius H."/>
            <person name="Montfort J."/>
            <person name="Robinson-Rechavi M."/>
            <person name="Bucao C."/>
            <person name="Bouchez O."/>
            <person name="Gislard M."/>
            <person name="Lluch J."/>
            <person name="Milhes M."/>
            <person name="Lampietro C."/>
            <person name="Lopez Roques C."/>
            <person name="Donnadieu C."/>
            <person name="Braasch I."/>
            <person name="Desvignes T."/>
            <person name="Postlethwait J."/>
            <person name="Bobe J."/>
            <person name="Guiguen Y."/>
        </authorList>
    </citation>
    <scope>NUCLEOTIDE SEQUENCE</scope>
    <source>
        <strain evidence="3">M-15738</strain>
        <tissue evidence="3">Blood</tissue>
    </source>
</reference>
<protein>
    <submittedName>
        <fullName evidence="3">Uncharacterized protein</fullName>
    </submittedName>
</protein>
<dbReference type="Proteomes" id="UP000823561">
    <property type="component" value="Chromosome 15"/>
</dbReference>
<feature type="transmembrane region" description="Helical" evidence="2">
    <location>
        <begin position="12"/>
        <end position="33"/>
    </location>
</feature>
<keyword evidence="2" id="KW-0812">Transmembrane</keyword>
<comment type="caution">
    <text evidence="3">The sequence shown here is derived from an EMBL/GenBank/DDBJ whole genome shotgun (WGS) entry which is preliminary data.</text>
</comment>
<evidence type="ECO:0000313" key="3">
    <source>
        <dbReference type="EMBL" id="KAG5269207.1"/>
    </source>
</evidence>
<keyword evidence="2" id="KW-0472">Membrane</keyword>
<gene>
    <name evidence="3" type="ORF">AALO_G00199480</name>
</gene>
<dbReference type="AlphaFoldDB" id="A0AAV6G516"/>
<evidence type="ECO:0000256" key="1">
    <source>
        <dbReference type="SAM" id="MobiDB-lite"/>
    </source>
</evidence>
<sequence>MASCDNLFARLGFRPVVCTAGLTATAVGAVFLFSRWRKETAEIGTQTDWETAEASTQAGWETADAGTQVLWETAEASTQAGWETADAGTLAKWETVEAGIQAECQRAEAGVQAVQETAVSATQAVWETAEVGTQPDWTDGFILVDTVAPQVVTLDGVDGQLQPSGWDVQTLLRYTMVYRSSTLFFCGPVMVGERRCSGETVEGSLRTQFWFTADENCVLDAEGNRDTYTTTDAATIIEWRCGEVVRAVSYHEQESKLLVLMDGVPVIQTSKTYKQVTLSANGSLVSSERSETTSVPAPVVPDPSADGAAGAADASGPTDPPGADASAAADDTQSSAQGSEDSCLLPEAREVPFIFNFFQSKNLEDFSTRLTALRQAFTVNPTQQRPSSATTPVAVRMIPWNLATLNGRDADLFQRAFDDLVAYVQNPENALSIQVELLEARIHYINVLDIVFELVLFGMFDVAQRQLVPRVQGGFMDRLLAVVHAFLPFEACSPAAHQYWQMLQADVRAFLEEVFSLDLSVYSRLQVLADGLFSCLERRVDQLLSTLPSP</sequence>
<proteinExistence type="predicted"/>
<feature type="region of interest" description="Disordered" evidence="1">
    <location>
        <begin position="284"/>
        <end position="342"/>
    </location>
</feature>
<accession>A0AAV6G516</accession>
<evidence type="ECO:0000313" key="4">
    <source>
        <dbReference type="Proteomes" id="UP000823561"/>
    </source>
</evidence>